<accession>A0AAD4JHP5</accession>
<dbReference type="FunFam" id="3.40.50.300:FF:001091">
    <property type="entry name" value="Probable disease resistance protein At1g61300"/>
    <property type="match status" value="1"/>
</dbReference>
<dbReference type="Gene3D" id="1.10.8.430">
    <property type="entry name" value="Helical domain of apoptotic protease-activating factors"/>
    <property type="match status" value="1"/>
</dbReference>
<sequence>MDFVGPILDIMIRLWDCISKDIKTIRDMDENLKSLENALDQLKNVSEDVKRRVELEEERQMVRTKEVDGWLQKVDTVEKGVNDVLQRAERRPRRGCRFGCQRSCWSSYKLGKEVKKARRAVNELMNRGNFEFVAVMLPRGVVDERPLEDTVGLNSEFQEVENWIKDGQVRSIGLYGMGGVGKTTLLKKINNEFVKTSYGFDLVIWVVVSKQENVEKIQESICEKLKLPENTWRNKSADEKAVEIFRILQLKKYVLLLDDIWKRVDLVKVGIPTSHDQMCKVIFTTRYEDVCFYMEADKKIKIKCLAREEALSLFRKKVGISTLNAHSSIPKLAEQVAEECNGLPLALITVGRAMAGKNDPRDWDRAITKLRKDPSRIMGVDDDVFRILKFSYDSLHDDGIKSCFVYCCIYPEDHEISIADLLELWIGEGFLDAYSDVHDARDQGWEIIRSLKAASLLENGRSEEYVKMHDVVRDMALWISNGSKAKTSRYLVLDHVGMLEEHLLTSRVEAERVSLWGSSIISFTEIPSCPNVLTFLAKHTAIRIFAPGFLQYMPVMKVLDLSSNFQLAELPSGIGELVELKFLNLSNTRIKELPLELANLTKMKYLLLNSCHRMEVIPRQVISSFSLLRVFRISGSGYSTSKNDVEDNVLSGGRRYLLEELKRLQYISDIAVTITDASSVQELQHSHKIQSCLTSVCFDRCKDLTLLELSSSSVERMRHLERLDIYYCNLHQVVINQELEHRHGFHNLRSIYIAYCDSLLDLTWLIHAPRLELLDVAHCASMVEIVKDHPSHVGGVEADLTVFSRLKKLRLLNIPSLHSIYPHPLSFPSLTEIHALACPRLKRLPFHSSTARGTLKEIRGDLWWWLWLQWDEEALESVFRPYYVPDQPIW</sequence>
<dbReference type="PANTHER" id="PTHR33463:SF220">
    <property type="entry name" value="NB-ARC DOMAIN-CONTAINING PROTEIN"/>
    <property type="match status" value="1"/>
</dbReference>
<keyword evidence="6" id="KW-0067">ATP-binding</keyword>
<keyword evidence="5" id="KW-0611">Plant defense</keyword>
<protein>
    <recommendedName>
        <fullName evidence="8">AAA+ ATPase domain-containing protein</fullName>
    </recommendedName>
</protein>
<dbReference type="PROSITE" id="PS51450">
    <property type="entry name" value="LRR"/>
    <property type="match status" value="1"/>
</dbReference>
<dbReference type="InterPro" id="IPR036388">
    <property type="entry name" value="WH-like_DNA-bd_sf"/>
</dbReference>
<dbReference type="InterPro" id="IPR032675">
    <property type="entry name" value="LRR_dom_sf"/>
</dbReference>
<evidence type="ECO:0000256" key="6">
    <source>
        <dbReference type="ARBA" id="ARBA00022840"/>
    </source>
</evidence>
<proteinExistence type="inferred from homology"/>
<keyword evidence="2" id="KW-0433">Leucine-rich repeat</keyword>
<evidence type="ECO:0000313" key="9">
    <source>
        <dbReference type="EMBL" id="KAH6833616.1"/>
    </source>
</evidence>
<gene>
    <name evidence="9" type="ORF">C2S53_018342</name>
</gene>
<comment type="similarity">
    <text evidence="1">Belongs to the disease resistance NB-LRR family.</text>
</comment>
<reference evidence="9 10" key="1">
    <citation type="journal article" date="2021" name="Nat. Commun.">
        <title>Incipient diploidization of the medicinal plant Perilla within 10,000 years.</title>
        <authorList>
            <person name="Zhang Y."/>
            <person name="Shen Q."/>
            <person name="Leng L."/>
            <person name="Zhang D."/>
            <person name="Chen S."/>
            <person name="Shi Y."/>
            <person name="Ning Z."/>
            <person name="Chen S."/>
        </authorList>
    </citation>
    <scope>NUCLEOTIDE SEQUENCE [LARGE SCALE GENOMIC DNA]</scope>
    <source>
        <strain evidence="10">cv. PC099</strain>
    </source>
</reference>
<dbReference type="Pfam" id="PF23559">
    <property type="entry name" value="WHD_DRP"/>
    <property type="match status" value="1"/>
</dbReference>
<dbReference type="Gene3D" id="1.10.10.10">
    <property type="entry name" value="Winged helix-like DNA-binding domain superfamily/Winged helix DNA-binding domain"/>
    <property type="match status" value="1"/>
</dbReference>
<keyword evidence="3" id="KW-0677">Repeat</keyword>
<dbReference type="GO" id="GO:0051607">
    <property type="term" value="P:defense response to virus"/>
    <property type="evidence" value="ECO:0007669"/>
    <property type="project" value="UniProtKB-ARBA"/>
</dbReference>
<dbReference type="Proteomes" id="UP001190926">
    <property type="component" value="Unassembled WGS sequence"/>
</dbReference>
<dbReference type="SMART" id="SM00382">
    <property type="entry name" value="AAA"/>
    <property type="match status" value="1"/>
</dbReference>
<dbReference type="InterPro" id="IPR042197">
    <property type="entry name" value="Apaf_helical"/>
</dbReference>
<dbReference type="InterPro" id="IPR057135">
    <property type="entry name" value="At4g27190-like_LRR"/>
</dbReference>
<evidence type="ECO:0000256" key="3">
    <source>
        <dbReference type="ARBA" id="ARBA00022737"/>
    </source>
</evidence>
<evidence type="ECO:0000256" key="5">
    <source>
        <dbReference type="ARBA" id="ARBA00022821"/>
    </source>
</evidence>
<evidence type="ECO:0000256" key="4">
    <source>
        <dbReference type="ARBA" id="ARBA00022741"/>
    </source>
</evidence>
<dbReference type="InterPro" id="IPR058922">
    <property type="entry name" value="WHD_DRP"/>
</dbReference>
<name>A0AAD4JHP5_PERFH</name>
<evidence type="ECO:0000256" key="2">
    <source>
        <dbReference type="ARBA" id="ARBA00022614"/>
    </source>
</evidence>
<dbReference type="SUPFAM" id="SSF52058">
    <property type="entry name" value="L domain-like"/>
    <property type="match status" value="1"/>
</dbReference>
<dbReference type="Gene3D" id="3.40.50.300">
    <property type="entry name" value="P-loop containing nucleotide triphosphate hydrolases"/>
    <property type="match status" value="1"/>
</dbReference>
<dbReference type="Pfam" id="PF00931">
    <property type="entry name" value="NB-ARC"/>
    <property type="match status" value="1"/>
</dbReference>
<dbReference type="InterPro" id="IPR002182">
    <property type="entry name" value="NB-ARC"/>
</dbReference>
<evidence type="ECO:0000256" key="1">
    <source>
        <dbReference type="ARBA" id="ARBA00008894"/>
    </source>
</evidence>
<dbReference type="InterPro" id="IPR027417">
    <property type="entry name" value="P-loop_NTPase"/>
</dbReference>
<evidence type="ECO:0000259" key="8">
    <source>
        <dbReference type="SMART" id="SM00382"/>
    </source>
</evidence>
<dbReference type="EMBL" id="SDAM02000057">
    <property type="protein sequence ID" value="KAH6833616.1"/>
    <property type="molecule type" value="Genomic_DNA"/>
</dbReference>
<keyword evidence="10" id="KW-1185">Reference proteome</keyword>
<dbReference type="GO" id="GO:0005524">
    <property type="term" value="F:ATP binding"/>
    <property type="evidence" value="ECO:0007669"/>
    <property type="project" value="UniProtKB-KW"/>
</dbReference>
<dbReference type="SUPFAM" id="SSF52540">
    <property type="entry name" value="P-loop containing nucleoside triphosphate hydrolases"/>
    <property type="match status" value="1"/>
</dbReference>
<keyword evidence="7" id="KW-0175">Coiled coil</keyword>
<feature type="domain" description="AAA+ ATPase" evidence="8">
    <location>
        <begin position="168"/>
        <end position="307"/>
    </location>
</feature>
<organism evidence="9 10">
    <name type="scientific">Perilla frutescens var. hirtella</name>
    <name type="common">Perilla citriodora</name>
    <name type="synonym">Perilla setoyensis</name>
    <dbReference type="NCBI Taxonomy" id="608512"/>
    <lineage>
        <taxon>Eukaryota</taxon>
        <taxon>Viridiplantae</taxon>
        <taxon>Streptophyta</taxon>
        <taxon>Embryophyta</taxon>
        <taxon>Tracheophyta</taxon>
        <taxon>Spermatophyta</taxon>
        <taxon>Magnoliopsida</taxon>
        <taxon>eudicotyledons</taxon>
        <taxon>Gunneridae</taxon>
        <taxon>Pentapetalae</taxon>
        <taxon>asterids</taxon>
        <taxon>lamiids</taxon>
        <taxon>Lamiales</taxon>
        <taxon>Lamiaceae</taxon>
        <taxon>Nepetoideae</taxon>
        <taxon>Elsholtzieae</taxon>
        <taxon>Perilla</taxon>
    </lineage>
</organism>
<dbReference type="FunFam" id="1.10.10.10:FF:000322">
    <property type="entry name" value="Probable disease resistance protein At1g63360"/>
    <property type="match status" value="1"/>
</dbReference>
<dbReference type="AlphaFoldDB" id="A0AAD4JHP5"/>
<comment type="caution">
    <text evidence="9">The sequence shown here is derived from an EMBL/GenBank/DDBJ whole genome shotgun (WGS) entry which is preliminary data.</text>
</comment>
<dbReference type="FunFam" id="1.10.8.430:FF:000003">
    <property type="entry name" value="Probable disease resistance protein At5g66910"/>
    <property type="match status" value="1"/>
</dbReference>
<dbReference type="InterPro" id="IPR003593">
    <property type="entry name" value="AAA+_ATPase"/>
</dbReference>
<dbReference type="PANTHER" id="PTHR33463">
    <property type="entry name" value="NB-ARC DOMAIN-CONTAINING PROTEIN-RELATED"/>
    <property type="match status" value="1"/>
</dbReference>
<evidence type="ECO:0000313" key="10">
    <source>
        <dbReference type="Proteomes" id="UP001190926"/>
    </source>
</evidence>
<evidence type="ECO:0000256" key="7">
    <source>
        <dbReference type="SAM" id="Coils"/>
    </source>
</evidence>
<dbReference type="Gene3D" id="3.80.10.10">
    <property type="entry name" value="Ribonuclease Inhibitor"/>
    <property type="match status" value="2"/>
</dbReference>
<feature type="coiled-coil region" evidence="7">
    <location>
        <begin position="25"/>
        <end position="59"/>
    </location>
</feature>
<dbReference type="PRINTS" id="PR00364">
    <property type="entry name" value="DISEASERSIST"/>
</dbReference>
<dbReference type="InterPro" id="IPR001611">
    <property type="entry name" value="Leu-rich_rpt"/>
</dbReference>
<dbReference type="Pfam" id="PF23247">
    <property type="entry name" value="LRR_RPS2"/>
    <property type="match status" value="1"/>
</dbReference>
<keyword evidence="4" id="KW-0547">Nucleotide-binding</keyword>
<dbReference type="GO" id="GO:0043531">
    <property type="term" value="F:ADP binding"/>
    <property type="evidence" value="ECO:0007669"/>
    <property type="project" value="InterPro"/>
</dbReference>
<dbReference type="InterPro" id="IPR050905">
    <property type="entry name" value="Plant_NBS-LRR"/>
</dbReference>